<dbReference type="PANTHER" id="PTHR43657">
    <property type="entry name" value="TRYPTOPHAN RNA-BINDING ATTENUATOR PROTEIN-LIKE PROTEIN"/>
    <property type="match status" value="1"/>
</dbReference>
<dbReference type="PATRIC" id="fig|360411.5.peg.2553"/>
<dbReference type="InterPro" id="IPR036983">
    <property type="entry name" value="AIM24_sf"/>
</dbReference>
<dbReference type="Gene3D" id="3.60.160.10">
    <property type="entry name" value="Mitochondrial biogenesis AIM24"/>
    <property type="match status" value="1"/>
</dbReference>
<dbReference type="PANTHER" id="PTHR43657:SF1">
    <property type="entry name" value="ALTERED INHERITANCE OF MITOCHONDRIA PROTEIN 24, MITOCHONDRIAL"/>
    <property type="match status" value="1"/>
</dbReference>
<gene>
    <name evidence="1" type="ORF">AC812_14265</name>
</gene>
<dbReference type="NCBIfam" id="TIGR00266">
    <property type="entry name" value="TIGR00266 family protein"/>
    <property type="match status" value="1"/>
</dbReference>
<sequence length="226" mass="23874">MKVEILFRPSYSIAKVLLDPNEGIIAESGAMVGMSTDLQVETKMRGGLLQSLARSVLGGESFFVNTYRASARGGELLLAPTLPGDVFTTELSGETYLVQSGSFLASAEGVVTDTKWSGARTFFGGEGLIMLRCSGTGTLILSSYGAIHELSLSAGETYTVDTGHLVAFSEKMGFKVRAIGGLKTTVLGGEGLVVDLTGPGRVLLQTRSEGAFLNWLLPKIPKRSSD</sequence>
<proteinExistence type="predicted"/>
<dbReference type="AlphaFoldDB" id="A0A0P6WZD8"/>
<protein>
    <recommendedName>
        <fullName evidence="3">TIGR00266 family protein</fullName>
    </recommendedName>
</protein>
<reference evidence="1 2" key="1">
    <citation type="submission" date="2015-07" db="EMBL/GenBank/DDBJ databases">
        <title>Draft genome of Bellilinea caldifistulae DSM 17877.</title>
        <authorList>
            <person name="Hemp J."/>
            <person name="Ward L.M."/>
            <person name="Pace L.A."/>
            <person name="Fischer W.W."/>
        </authorList>
    </citation>
    <scope>NUCLEOTIDE SEQUENCE [LARGE SCALE GENOMIC DNA]</scope>
    <source>
        <strain evidence="1 2">GOMI-1</strain>
    </source>
</reference>
<comment type="caution">
    <text evidence="1">The sequence shown here is derived from an EMBL/GenBank/DDBJ whole genome shotgun (WGS) entry which is preliminary data.</text>
</comment>
<evidence type="ECO:0008006" key="3">
    <source>
        <dbReference type="Google" id="ProtNLM"/>
    </source>
</evidence>
<dbReference type="STRING" id="360411.AC812_14265"/>
<evidence type="ECO:0000313" key="2">
    <source>
        <dbReference type="Proteomes" id="UP000050514"/>
    </source>
</evidence>
<dbReference type="Pfam" id="PF01987">
    <property type="entry name" value="AIM24"/>
    <property type="match status" value="1"/>
</dbReference>
<organism evidence="1 2">
    <name type="scientific">Bellilinea caldifistulae</name>
    <dbReference type="NCBI Taxonomy" id="360411"/>
    <lineage>
        <taxon>Bacteria</taxon>
        <taxon>Bacillati</taxon>
        <taxon>Chloroflexota</taxon>
        <taxon>Anaerolineae</taxon>
        <taxon>Anaerolineales</taxon>
        <taxon>Anaerolineaceae</taxon>
        <taxon>Bellilinea</taxon>
    </lineage>
</organism>
<dbReference type="InterPro" id="IPR016031">
    <property type="entry name" value="Trp_RNA-bd_attenuator-like_dom"/>
</dbReference>
<dbReference type="OrthoDB" id="9779518at2"/>
<dbReference type="RefSeq" id="WP_061917772.1">
    <property type="nucleotide sequence ID" value="NZ_DF967971.1"/>
</dbReference>
<dbReference type="Proteomes" id="UP000050514">
    <property type="component" value="Unassembled WGS sequence"/>
</dbReference>
<dbReference type="InterPro" id="IPR002838">
    <property type="entry name" value="AIM24"/>
</dbReference>
<accession>A0A0P6WZD8</accession>
<keyword evidence="2" id="KW-1185">Reference proteome</keyword>
<name>A0A0P6WZD8_9CHLR</name>
<dbReference type="SUPFAM" id="SSF51219">
    <property type="entry name" value="TRAP-like"/>
    <property type="match status" value="1"/>
</dbReference>
<dbReference type="EMBL" id="LGHJ01000019">
    <property type="protein sequence ID" value="KPL73934.1"/>
    <property type="molecule type" value="Genomic_DNA"/>
</dbReference>
<evidence type="ECO:0000313" key="1">
    <source>
        <dbReference type="EMBL" id="KPL73934.1"/>
    </source>
</evidence>